<comment type="caution">
    <text evidence="1">The sequence shown here is derived from an EMBL/GenBank/DDBJ whole genome shotgun (WGS) entry which is preliminary data.</text>
</comment>
<dbReference type="AlphaFoldDB" id="A0A430SC61"/>
<evidence type="ECO:0000313" key="1">
    <source>
        <dbReference type="EMBL" id="RTH33911.1"/>
    </source>
</evidence>
<sequence length="67" mass="7346">DPVAERLASRAYLARKGKKFLGYRDGQLLAMAADTQELHLPLFKPSVPIWCKSTGCAGSWDGTAQRP</sequence>
<dbReference type="Proteomes" id="UP000288051">
    <property type="component" value="Unassembled WGS sequence"/>
</dbReference>
<accession>A0A430SC61</accession>
<organism evidence="1 2">
    <name type="scientific">Thermus scotoductus</name>
    <dbReference type="NCBI Taxonomy" id="37636"/>
    <lineage>
        <taxon>Bacteria</taxon>
        <taxon>Thermotogati</taxon>
        <taxon>Deinococcota</taxon>
        <taxon>Deinococci</taxon>
        <taxon>Thermales</taxon>
        <taxon>Thermaceae</taxon>
        <taxon>Thermus</taxon>
    </lineage>
</organism>
<proteinExistence type="predicted"/>
<name>A0A430SC61_THESC</name>
<feature type="non-terminal residue" evidence="1">
    <location>
        <position position="1"/>
    </location>
</feature>
<evidence type="ECO:0000313" key="2">
    <source>
        <dbReference type="Proteomes" id="UP000288051"/>
    </source>
</evidence>
<protein>
    <submittedName>
        <fullName evidence="1">Uncharacterized protein</fullName>
    </submittedName>
</protein>
<gene>
    <name evidence="1" type="ORF">CSW37_09580</name>
</gene>
<dbReference type="EMBL" id="PELZ01000367">
    <property type="protein sequence ID" value="RTH33911.1"/>
    <property type="molecule type" value="Genomic_DNA"/>
</dbReference>
<reference evidence="1 2" key="1">
    <citation type="journal article" date="2019" name="Extremophiles">
        <title>Biogeography of thermophiles and predominance of Thermus scotoductus in domestic water heaters.</title>
        <authorList>
            <person name="Wilpiszeski R.L."/>
            <person name="Zhang Z."/>
            <person name="House C.H."/>
        </authorList>
    </citation>
    <scope>NUCLEOTIDE SEQUENCE [LARGE SCALE GENOMIC DNA]</scope>
    <source>
        <strain evidence="1 2">24_S24</strain>
    </source>
</reference>